<dbReference type="STRING" id="380358.XALC_1314"/>
<dbReference type="AlphaFoldDB" id="D2UAB6"/>
<evidence type="ECO:0000313" key="5">
    <source>
        <dbReference type="Proteomes" id="UP000001890"/>
    </source>
</evidence>
<dbReference type="PIRSF" id="PIRSF028431">
    <property type="entry name" value="UCP028431"/>
    <property type="match status" value="1"/>
</dbReference>
<feature type="compositionally biased region" description="Polar residues" evidence="1">
    <location>
        <begin position="526"/>
        <end position="540"/>
    </location>
</feature>
<evidence type="ECO:0000256" key="1">
    <source>
        <dbReference type="SAM" id="MobiDB-lite"/>
    </source>
</evidence>
<reference evidence="4 5" key="1">
    <citation type="journal article" date="2009" name="BMC Genomics">
        <title>The complete genome sequence of Xanthomonas albilineans provides new insights into the reductive genome evolution of the xylem-limited Xanthomonadaceae.</title>
        <authorList>
            <person name="Pieretti I."/>
            <person name="Royer M."/>
            <person name="Barbe V."/>
            <person name="Carrere S."/>
            <person name="Koebnik R."/>
            <person name="Cociancich S."/>
            <person name="Couloux A."/>
            <person name="Darrasse A."/>
            <person name="Gouzy J."/>
            <person name="Jacques M.A."/>
            <person name="Lauber E."/>
            <person name="Manceau C."/>
            <person name="Mangenot S."/>
            <person name="Poussier S."/>
            <person name="Segurens B."/>
            <person name="Szurek B."/>
            <person name="Verdier V."/>
            <person name="Arlat M."/>
            <person name="Rott P."/>
        </authorList>
    </citation>
    <scope>NUCLEOTIDE SEQUENCE [LARGE SCALE GENOMIC DNA]</scope>
    <source>
        <strain evidence="5">GPE PC73 / CFBP 7063</strain>
    </source>
</reference>
<dbReference type="Proteomes" id="UP000001890">
    <property type="component" value="Chromosome"/>
</dbReference>
<dbReference type="Pfam" id="PF10091">
    <property type="entry name" value="Glycoamylase"/>
    <property type="match status" value="1"/>
</dbReference>
<dbReference type="eggNOG" id="COG5368">
    <property type="taxonomic scope" value="Bacteria"/>
</dbReference>
<dbReference type="PROSITE" id="PS51257">
    <property type="entry name" value="PROKAR_LIPOPROTEIN"/>
    <property type="match status" value="1"/>
</dbReference>
<keyword evidence="5" id="KW-1185">Reference proteome</keyword>
<dbReference type="EMBL" id="FP565176">
    <property type="protein sequence ID" value="CBA15821.1"/>
    <property type="molecule type" value="Genomic_DNA"/>
</dbReference>
<feature type="region of interest" description="Disordered" evidence="1">
    <location>
        <begin position="514"/>
        <end position="540"/>
    </location>
</feature>
<dbReference type="Gene3D" id="1.50.10.140">
    <property type="match status" value="1"/>
</dbReference>
<evidence type="ECO:0000259" key="3">
    <source>
        <dbReference type="Pfam" id="PF10091"/>
    </source>
</evidence>
<feature type="signal peptide" evidence="2">
    <location>
        <begin position="1"/>
        <end position="27"/>
    </location>
</feature>
<organism evidence="4 5">
    <name type="scientific">Xanthomonas albilineans (strain GPE PC73 / CFBP 7063)</name>
    <dbReference type="NCBI Taxonomy" id="380358"/>
    <lineage>
        <taxon>Bacteria</taxon>
        <taxon>Pseudomonadati</taxon>
        <taxon>Pseudomonadota</taxon>
        <taxon>Gammaproteobacteria</taxon>
        <taxon>Lysobacterales</taxon>
        <taxon>Lysobacteraceae</taxon>
        <taxon>Xanthomonas</taxon>
    </lineage>
</organism>
<name>D2UAB6_XANAP</name>
<dbReference type="OrthoDB" id="5937621at2"/>
<dbReference type="PATRIC" id="fig|29447.3.peg.1306"/>
<feature type="domain" description="Glycoamylase-like" evidence="3">
    <location>
        <begin position="230"/>
        <end position="476"/>
    </location>
</feature>
<dbReference type="InterPro" id="IPR016883">
    <property type="entry name" value="UCP028431"/>
</dbReference>
<keyword evidence="2" id="KW-0732">Signal</keyword>
<dbReference type="InterPro" id="IPR019282">
    <property type="entry name" value="Glycoamylase-like_cons_dom"/>
</dbReference>
<evidence type="ECO:0000256" key="2">
    <source>
        <dbReference type="SAM" id="SignalP"/>
    </source>
</evidence>
<proteinExistence type="predicted"/>
<sequence length="540" mass="61729">MRQKRSSARILLLMMAAGVLLTSCKKAEEPKLVQKKPVQVILIEAQLPPKPVKPELPKLFSDIERRTFQFFWDTTNETNGLTPDRFPSRPFASIASVGFALTAYPIGIENGWISRKQAVDRTLTTLRFFRDAPLGPQRTGKAGYKGFYYHFLDMQNGRRYDSWVELSSVDTAMLMMGVLFAQSYYDGDDASEKQIRDIADTLYKRVEWGWLQQREPLISMGWFPESGFINHDWTGYNEAMMLYVLALGSPTHSVSPDAWTLWTRTYNNDWGVYYGQEYLSFGPMFAHQYSHVWIDFRDIQDEYMRERGIDYFLNSRRAVLAQREYAIANPMKWKDYGENVWGLTASDGPQNTEQDYHGDQRQFRHYSSRGAGLRENFDDGTLAPTAAIASLVFAPEVVIPAAEEMHKRYGDFIYSSYGFLDSFNPSFNYDIPLKTGRVVPGRGWVSSDYIGIDQGPILAMIANYRNEFVWNVMKKNKYIRTGLERAGFSGGWLTPDGEAQSVLKKDEQAAKAREIGIAESRAAPVQASQNSVPRQSHNPR</sequence>
<dbReference type="KEGG" id="xal:XALC_1314"/>
<feature type="chain" id="PRO_5003036931" description="Glycoamylase-like domain-containing protein" evidence="2">
    <location>
        <begin position="28"/>
        <end position="540"/>
    </location>
</feature>
<gene>
    <name evidence="4" type="ordered locus">XALc_1314</name>
</gene>
<protein>
    <recommendedName>
        <fullName evidence="3">Glycoamylase-like domain-containing protein</fullName>
    </recommendedName>
</protein>
<evidence type="ECO:0000313" key="4">
    <source>
        <dbReference type="EMBL" id="CBA15821.1"/>
    </source>
</evidence>
<accession>D2UAB6</accession>